<dbReference type="Proteomes" id="UP000230069">
    <property type="component" value="Unassembled WGS sequence"/>
</dbReference>
<evidence type="ECO:0000313" key="3">
    <source>
        <dbReference type="Proteomes" id="UP000230069"/>
    </source>
</evidence>
<name>A0A2G5DT90_AQUCA</name>
<sequence length="110" mass="13237">MFIPVKNLLKRKGERDQIMEWKKEEEEEEKRKQTQLLQVENTNNTSMLYMKVMTDEQMELLQKQICIYSTISQQLVEMYKSISSQHHHLSISGFTLSPHPFLQKHYLVYC</sequence>
<dbReference type="InterPro" id="IPR044559">
    <property type="entry name" value="WOX13-like"/>
</dbReference>
<dbReference type="PANTHER" id="PTHR46777:SF5">
    <property type="entry name" value="WUSCHEL-RELATED HOMEOBOX 13"/>
    <property type="match status" value="1"/>
</dbReference>
<gene>
    <name evidence="2" type="ORF">AQUCO_01500334v1</name>
</gene>
<feature type="coiled-coil region" evidence="1">
    <location>
        <begin position="11"/>
        <end position="43"/>
    </location>
</feature>
<dbReference type="InParanoid" id="A0A2G5DT90"/>
<reference evidence="2 3" key="1">
    <citation type="submission" date="2017-09" db="EMBL/GenBank/DDBJ databases">
        <title>WGS assembly of Aquilegia coerulea Goldsmith.</title>
        <authorList>
            <person name="Hodges S."/>
            <person name="Kramer E."/>
            <person name="Nordborg M."/>
            <person name="Tomkins J."/>
            <person name="Borevitz J."/>
            <person name="Derieg N."/>
            <person name="Yan J."/>
            <person name="Mihaltcheva S."/>
            <person name="Hayes R.D."/>
            <person name="Rokhsar D."/>
        </authorList>
    </citation>
    <scope>NUCLEOTIDE SEQUENCE [LARGE SCALE GENOMIC DNA]</scope>
    <source>
        <strain evidence="3">cv. Goldsmith</strain>
    </source>
</reference>
<dbReference type="AlphaFoldDB" id="A0A2G5DT90"/>
<keyword evidence="1" id="KW-0175">Coiled coil</keyword>
<evidence type="ECO:0000313" key="2">
    <source>
        <dbReference type="EMBL" id="PIA46722.1"/>
    </source>
</evidence>
<proteinExistence type="predicted"/>
<dbReference type="OrthoDB" id="1738024at2759"/>
<evidence type="ECO:0000256" key="1">
    <source>
        <dbReference type="SAM" id="Coils"/>
    </source>
</evidence>
<dbReference type="GO" id="GO:0003700">
    <property type="term" value="F:DNA-binding transcription factor activity"/>
    <property type="evidence" value="ECO:0007669"/>
    <property type="project" value="InterPro"/>
</dbReference>
<accession>A0A2G5DT90</accession>
<keyword evidence="3" id="KW-1185">Reference proteome</keyword>
<protein>
    <submittedName>
        <fullName evidence="2">Uncharacterized protein</fullName>
    </submittedName>
</protein>
<dbReference type="STRING" id="218851.A0A2G5DT90"/>
<dbReference type="EMBL" id="KZ305032">
    <property type="protein sequence ID" value="PIA46722.1"/>
    <property type="molecule type" value="Genomic_DNA"/>
</dbReference>
<dbReference type="PANTHER" id="PTHR46777">
    <property type="entry name" value="WUSCHEL-RELATED HOMEOBOX 13"/>
    <property type="match status" value="1"/>
</dbReference>
<organism evidence="2 3">
    <name type="scientific">Aquilegia coerulea</name>
    <name type="common">Rocky mountain columbine</name>
    <dbReference type="NCBI Taxonomy" id="218851"/>
    <lineage>
        <taxon>Eukaryota</taxon>
        <taxon>Viridiplantae</taxon>
        <taxon>Streptophyta</taxon>
        <taxon>Embryophyta</taxon>
        <taxon>Tracheophyta</taxon>
        <taxon>Spermatophyta</taxon>
        <taxon>Magnoliopsida</taxon>
        <taxon>Ranunculales</taxon>
        <taxon>Ranunculaceae</taxon>
        <taxon>Thalictroideae</taxon>
        <taxon>Aquilegia</taxon>
    </lineage>
</organism>